<proteinExistence type="predicted"/>
<evidence type="ECO:0000313" key="2">
    <source>
        <dbReference type="Proteomes" id="UP000790377"/>
    </source>
</evidence>
<reference evidence="1" key="1">
    <citation type="journal article" date="2021" name="New Phytol.">
        <title>Evolutionary innovations through gain and loss of genes in the ectomycorrhizal Boletales.</title>
        <authorList>
            <person name="Wu G."/>
            <person name="Miyauchi S."/>
            <person name="Morin E."/>
            <person name="Kuo A."/>
            <person name="Drula E."/>
            <person name="Varga T."/>
            <person name="Kohler A."/>
            <person name="Feng B."/>
            <person name="Cao Y."/>
            <person name="Lipzen A."/>
            <person name="Daum C."/>
            <person name="Hundley H."/>
            <person name="Pangilinan J."/>
            <person name="Johnson J."/>
            <person name="Barry K."/>
            <person name="LaButti K."/>
            <person name="Ng V."/>
            <person name="Ahrendt S."/>
            <person name="Min B."/>
            <person name="Choi I.G."/>
            <person name="Park H."/>
            <person name="Plett J.M."/>
            <person name="Magnuson J."/>
            <person name="Spatafora J.W."/>
            <person name="Nagy L.G."/>
            <person name="Henrissat B."/>
            <person name="Grigoriev I.V."/>
            <person name="Yang Z.L."/>
            <person name="Xu J."/>
            <person name="Martin F.M."/>
        </authorList>
    </citation>
    <scope>NUCLEOTIDE SEQUENCE</scope>
    <source>
        <strain evidence="1">ATCC 28755</strain>
    </source>
</reference>
<dbReference type="EMBL" id="MU267895">
    <property type="protein sequence ID" value="KAH7907538.1"/>
    <property type="molecule type" value="Genomic_DNA"/>
</dbReference>
<accession>A0ACB8A3B9</accession>
<gene>
    <name evidence="1" type="ORF">BJ138DRAFT_1159878</name>
</gene>
<dbReference type="Proteomes" id="UP000790377">
    <property type="component" value="Unassembled WGS sequence"/>
</dbReference>
<protein>
    <submittedName>
        <fullName evidence="1">Uncharacterized protein</fullName>
    </submittedName>
</protein>
<evidence type="ECO:0000313" key="1">
    <source>
        <dbReference type="EMBL" id="KAH7907538.1"/>
    </source>
</evidence>
<sequence length="358" mass="39441">MTSLSLITSLPQEYAVLNHYSDTSFALGFVLCFALFGILVIQAFIYYTRFTKDTIWLRLFVSLVLLVECLNSALILYELFIGSQMRCLSCVASGKIRYLRPNSPLIVPANVPTWSFQAICILTGLVSTLVQAFFSWRIWIIGKSMLLPAVIMVISLTQCGLLMAGGVLSASDPNFGITNAEGAVIWLVLSAVCDIIIASRTAQLLFRNKAATNSRRTRTVVNKLLKLTIETGLVTVFATVLEFLLARFAGIAHHAIFYGLSKFYSNCLLATLNARLVIEYDSGDSGDLFEISTTLHNTDAREARSPVVVTLGRRRSHSVPIRRSITVQHLPAPDVEMALMNVNNSSTRKVVDSGSPYT</sequence>
<comment type="caution">
    <text evidence="1">The sequence shown here is derived from an EMBL/GenBank/DDBJ whole genome shotgun (WGS) entry which is preliminary data.</text>
</comment>
<keyword evidence="2" id="KW-1185">Reference proteome</keyword>
<organism evidence="1 2">
    <name type="scientific">Hygrophoropsis aurantiaca</name>
    <dbReference type="NCBI Taxonomy" id="72124"/>
    <lineage>
        <taxon>Eukaryota</taxon>
        <taxon>Fungi</taxon>
        <taxon>Dikarya</taxon>
        <taxon>Basidiomycota</taxon>
        <taxon>Agaricomycotina</taxon>
        <taxon>Agaricomycetes</taxon>
        <taxon>Agaricomycetidae</taxon>
        <taxon>Boletales</taxon>
        <taxon>Coniophorineae</taxon>
        <taxon>Hygrophoropsidaceae</taxon>
        <taxon>Hygrophoropsis</taxon>
    </lineage>
</organism>
<name>A0ACB8A3B9_9AGAM</name>